<protein>
    <recommendedName>
        <fullName evidence="3">Tetratricopeptide repeat protein</fullName>
    </recommendedName>
</protein>
<evidence type="ECO:0008006" key="3">
    <source>
        <dbReference type="Google" id="ProtNLM"/>
    </source>
</evidence>
<dbReference type="EMBL" id="MPUH01000017">
    <property type="protein sequence ID" value="OMJ95106.1"/>
    <property type="molecule type" value="Genomic_DNA"/>
</dbReference>
<name>A0A1R2D1L3_9CILI</name>
<dbReference type="AlphaFoldDB" id="A0A1R2D1L3"/>
<dbReference type="Proteomes" id="UP000187209">
    <property type="component" value="Unassembled WGS sequence"/>
</dbReference>
<proteinExistence type="predicted"/>
<evidence type="ECO:0000313" key="1">
    <source>
        <dbReference type="EMBL" id="OMJ95106.1"/>
    </source>
</evidence>
<keyword evidence="2" id="KW-1185">Reference proteome</keyword>
<accession>A0A1R2D1L3</accession>
<organism evidence="1 2">
    <name type="scientific">Stentor coeruleus</name>
    <dbReference type="NCBI Taxonomy" id="5963"/>
    <lineage>
        <taxon>Eukaryota</taxon>
        <taxon>Sar</taxon>
        <taxon>Alveolata</taxon>
        <taxon>Ciliophora</taxon>
        <taxon>Postciliodesmatophora</taxon>
        <taxon>Heterotrichea</taxon>
        <taxon>Heterotrichida</taxon>
        <taxon>Stentoridae</taxon>
        <taxon>Stentor</taxon>
    </lineage>
</organism>
<comment type="caution">
    <text evidence="1">The sequence shown here is derived from an EMBL/GenBank/DDBJ whole genome shotgun (WGS) entry which is preliminary data.</text>
</comment>
<reference evidence="1 2" key="1">
    <citation type="submission" date="2016-11" db="EMBL/GenBank/DDBJ databases">
        <title>The macronuclear genome of Stentor coeruleus: a giant cell with tiny introns.</title>
        <authorList>
            <person name="Slabodnick M."/>
            <person name="Ruby J.G."/>
            <person name="Reiff S.B."/>
            <person name="Swart E.C."/>
            <person name="Gosai S."/>
            <person name="Prabakaran S."/>
            <person name="Witkowska E."/>
            <person name="Larue G.E."/>
            <person name="Fisher S."/>
            <person name="Freeman R.M."/>
            <person name="Gunawardena J."/>
            <person name="Chu W."/>
            <person name="Stover N.A."/>
            <person name="Gregory B.D."/>
            <person name="Nowacki M."/>
            <person name="Derisi J."/>
            <person name="Roy S.W."/>
            <person name="Marshall W.F."/>
            <person name="Sood P."/>
        </authorList>
    </citation>
    <scope>NUCLEOTIDE SEQUENCE [LARGE SCALE GENOMIC DNA]</scope>
    <source>
        <strain evidence="1">WM001</strain>
    </source>
</reference>
<evidence type="ECO:0000313" key="2">
    <source>
        <dbReference type="Proteomes" id="UP000187209"/>
    </source>
</evidence>
<gene>
    <name evidence="1" type="ORF">SteCoe_1647</name>
</gene>
<sequence>MHILPDSEKSAELYSFLVKFKVIIDDFEQALEINEKCINVRKKLADDYLLSAKISMNLLKIGKAKMNLELAETIVNSNSQPEIVQQPNRTKEKFQVICSMI</sequence>